<dbReference type="InterPro" id="IPR001245">
    <property type="entry name" value="Ser-Thr/Tyr_kinase_cat_dom"/>
</dbReference>
<evidence type="ECO:0000256" key="1">
    <source>
        <dbReference type="ARBA" id="ARBA00022679"/>
    </source>
</evidence>
<evidence type="ECO:0000313" key="8">
    <source>
        <dbReference type="RefSeq" id="XP_010502042.1"/>
    </source>
</evidence>
<dbReference type="SUPFAM" id="SSF56112">
    <property type="entry name" value="Protein kinase-like (PK-like)"/>
    <property type="match status" value="1"/>
</dbReference>
<keyword evidence="7" id="KW-1185">Reference proteome</keyword>
<keyword evidence="4" id="KW-0067">ATP-binding</keyword>
<evidence type="ECO:0000256" key="2">
    <source>
        <dbReference type="ARBA" id="ARBA00022741"/>
    </source>
</evidence>
<dbReference type="Pfam" id="PF07714">
    <property type="entry name" value="PK_Tyr_Ser-Thr"/>
    <property type="match status" value="1"/>
</dbReference>
<organism evidence="7 8">
    <name type="scientific">Camelina sativa</name>
    <name type="common">False flax</name>
    <name type="synonym">Myagrum sativum</name>
    <dbReference type="NCBI Taxonomy" id="90675"/>
    <lineage>
        <taxon>Eukaryota</taxon>
        <taxon>Viridiplantae</taxon>
        <taxon>Streptophyta</taxon>
        <taxon>Embryophyta</taxon>
        <taxon>Tracheophyta</taxon>
        <taxon>Spermatophyta</taxon>
        <taxon>Magnoliopsida</taxon>
        <taxon>eudicotyledons</taxon>
        <taxon>Gunneridae</taxon>
        <taxon>Pentapetalae</taxon>
        <taxon>rosids</taxon>
        <taxon>malvids</taxon>
        <taxon>Brassicales</taxon>
        <taxon>Brassicaceae</taxon>
        <taxon>Camelineae</taxon>
        <taxon>Camelina</taxon>
    </lineage>
</organism>
<evidence type="ECO:0000256" key="4">
    <source>
        <dbReference type="ARBA" id="ARBA00022840"/>
    </source>
</evidence>
<dbReference type="InterPro" id="IPR052059">
    <property type="entry name" value="CR_Ser/Thr_kinase"/>
</dbReference>
<keyword evidence="3" id="KW-0418">Kinase</keyword>
<evidence type="ECO:0000259" key="6">
    <source>
        <dbReference type="Pfam" id="PF07714"/>
    </source>
</evidence>
<keyword evidence="5" id="KW-0812">Transmembrane</keyword>
<protein>
    <submittedName>
        <fullName evidence="8">Probable LRR receptor-like serine/threonine-protein kinase At1g56140</fullName>
    </submittedName>
</protein>
<dbReference type="Proteomes" id="UP000694864">
    <property type="component" value="Chromosome 3"/>
</dbReference>
<feature type="domain" description="Serine-threonine/tyrosine-protein kinase catalytic" evidence="6">
    <location>
        <begin position="109"/>
        <end position="211"/>
    </location>
</feature>
<feature type="transmembrane region" description="Helical" evidence="5">
    <location>
        <begin position="12"/>
        <end position="37"/>
    </location>
</feature>
<dbReference type="Gene3D" id="1.10.510.10">
    <property type="entry name" value="Transferase(Phosphotransferase) domain 1"/>
    <property type="match status" value="1"/>
</dbReference>
<dbReference type="InterPro" id="IPR011009">
    <property type="entry name" value="Kinase-like_dom_sf"/>
</dbReference>
<sequence>MDGFWVFNSLSAPVHVLGVIVGVVLLSIFAGVVIIIIRKRRKRYTVYEEILSMDVKPNTFTYSELKNASQDFNPSDKLGEGGFGSVYKRIRLYILIGQPVINGYQCSGYLAPEYAMRGHLTEKTDVYAFGVVALELVSGRKNSDENLEEEKQYLLEWVHAWNLHEKSRDFELVDDELKEYKMEEVKRMIGIALLCTQSSHALRPPMSRVVAMLTGDVEVNDATSKPGYLTDCTFDGTTSSSFSNFQTNNTSLSTIFVTPAPETATLSQCLDTSYHNLLKKQISHITQ</sequence>
<keyword evidence="5" id="KW-1133">Transmembrane helix</keyword>
<evidence type="ECO:0000256" key="5">
    <source>
        <dbReference type="SAM" id="Phobius"/>
    </source>
</evidence>
<keyword evidence="1" id="KW-0808">Transferase</keyword>
<evidence type="ECO:0000313" key="7">
    <source>
        <dbReference type="Proteomes" id="UP000694864"/>
    </source>
</evidence>
<evidence type="ECO:0000256" key="3">
    <source>
        <dbReference type="ARBA" id="ARBA00022777"/>
    </source>
</evidence>
<keyword evidence="5" id="KW-0472">Membrane</keyword>
<dbReference type="GeneID" id="104779392"/>
<gene>
    <name evidence="8" type="primary">LOC104779392</name>
</gene>
<reference evidence="8" key="2">
    <citation type="submission" date="2025-08" db="UniProtKB">
        <authorList>
            <consortium name="RefSeq"/>
        </authorList>
    </citation>
    <scope>IDENTIFICATION</scope>
    <source>
        <tissue evidence="8">Leaf</tissue>
    </source>
</reference>
<accession>A0ABM0YJN7</accession>
<dbReference type="Gene3D" id="3.30.200.20">
    <property type="entry name" value="Phosphorylase Kinase, domain 1"/>
    <property type="match status" value="1"/>
</dbReference>
<keyword evidence="2" id="KW-0547">Nucleotide-binding</keyword>
<name>A0ABM0YJN7_CAMSA</name>
<dbReference type="RefSeq" id="XP_010502042.1">
    <property type="nucleotide sequence ID" value="XM_010503740.1"/>
</dbReference>
<reference evidence="7" key="1">
    <citation type="journal article" date="2014" name="Nat. Commun.">
        <title>The emerging biofuel crop Camelina sativa retains a highly undifferentiated hexaploid genome structure.</title>
        <authorList>
            <person name="Kagale S."/>
            <person name="Koh C."/>
            <person name="Nixon J."/>
            <person name="Bollina V."/>
            <person name="Clarke W.E."/>
            <person name="Tuteja R."/>
            <person name="Spillane C."/>
            <person name="Robinson S.J."/>
            <person name="Links M.G."/>
            <person name="Clarke C."/>
            <person name="Higgins E.E."/>
            <person name="Huebert T."/>
            <person name="Sharpe A.G."/>
            <person name="Parkin I.A."/>
        </authorList>
    </citation>
    <scope>NUCLEOTIDE SEQUENCE [LARGE SCALE GENOMIC DNA]</scope>
    <source>
        <strain evidence="7">cv. DH55</strain>
    </source>
</reference>
<dbReference type="PANTHER" id="PTHR47973">
    <property type="entry name" value="CYSTEINE-RICH RECEPTOR-LIKE PROTEIN KINASE 3"/>
    <property type="match status" value="1"/>
</dbReference>
<proteinExistence type="predicted"/>